<proteinExistence type="predicted"/>
<evidence type="ECO:0000313" key="2">
    <source>
        <dbReference type="Proteomes" id="UP000694406"/>
    </source>
</evidence>
<sequence>MSLESIRRTLSWTVPERGGSPPSSAVSTKVWWLCSSRSRGFCTTSSGNLVPSPRALTSRAKRP</sequence>
<dbReference type="Proteomes" id="UP000694406">
    <property type="component" value="Unplaced"/>
</dbReference>
<reference evidence="1" key="2">
    <citation type="submission" date="2025-09" db="UniProtKB">
        <authorList>
            <consortium name="Ensembl"/>
        </authorList>
    </citation>
    <scope>IDENTIFICATION</scope>
</reference>
<name>A0A8C5SAE2_LATLA</name>
<accession>A0A8C5SAE2</accession>
<organism evidence="1 2">
    <name type="scientific">Laticauda laticaudata</name>
    <name type="common">Blue-ringed sea krait</name>
    <name type="synonym">Blue-lipped sea krait</name>
    <dbReference type="NCBI Taxonomy" id="8630"/>
    <lineage>
        <taxon>Eukaryota</taxon>
        <taxon>Metazoa</taxon>
        <taxon>Chordata</taxon>
        <taxon>Craniata</taxon>
        <taxon>Vertebrata</taxon>
        <taxon>Euteleostomi</taxon>
        <taxon>Lepidosauria</taxon>
        <taxon>Squamata</taxon>
        <taxon>Bifurcata</taxon>
        <taxon>Unidentata</taxon>
        <taxon>Episquamata</taxon>
        <taxon>Toxicofera</taxon>
        <taxon>Serpentes</taxon>
        <taxon>Colubroidea</taxon>
        <taxon>Elapidae</taxon>
        <taxon>Laticaudinae</taxon>
        <taxon>Laticauda</taxon>
    </lineage>
</organism>
<dbReference type="Ensembl" id="ENSLLTT00000016277.1">
    <property type="protein sequence ID" value="ENSLLTP00000015668.1"/>
    <property type="gene ID" value="ENSLLTG00000012007.1"/>
</dbReference>
<evidence type="ECO:0000313" key="1">
    <source>
        <dbReference type="Ensembl" id="ENSLLTP00000015668.1"/>
    </source>
</evidence>
<dbReference type="AlphaFoldDB" id="A0A8C5SAE2"/>
<keyword evidence="2" id="KW-1185">Reference proteome</keyword>
<reference evidence="1" key="1">
    <citation type="submission" date="2025-08" db="UniProtKB">
        <authorList>
            <consortium name="Ensembl"/>
        </authorList>
    </citation>
    <scope>IDENTIFICATION</scope>
</reference>
<protein>
    <submittedName>
        <fullName evidence="1">Uncharacterized protein</fullName>
    </submittedName>
</protein>